<feature type="non-terminal residue" evidence="1">
    <location>
        <position position="115"/>
    </location>
</feature>
<evidence type="ECO:0000313" key="2">
    <source>
        <dbReference type="Proteomes" id="UP000790377"/>
    </source>
</evidence>
<accession>A0ACB7ZPX2</accession>
<dbReference type="Proteomes" id="UP000790377">
    <property type="component" value="Unassembled WGS sequence"/>
</dbReference>
<gene>
    <name evidence="1" type="ORF">BJ138DRAFT_976169</name>
</gene>
<reference evidence="1" key="1">
    <citation type="journal article" date="2021" name="New Phytol.">
        <title>Evolutionary innovations through gain and loss of genes in the ectomycorrhizal Boletales.</title>
        <authorList>
            <person name="Wu G."/>
            <person name="Miyauchi S."/>
            <person name="Morin E."/>
            <person name="Kuo A."/>
            <person name="Drula E."/>
            <person name="Varga T."/>
            <person name="Kohler A."/>
            <person name="Feng B."/>
            <person name="Cao Y."/>
            <person name="Lipzen A."/>
            <person name="Daum C."/>
            <person name="Hundley H."/>
            <person name="Pangilinan J."/>
            <person name="Johnson J."/>
            <person name="Barry K."/>
            <person name="LaButti K."/>
            <person name="Ng V."/>
            <person name="Ahrendt S."/>
            <person name="Min B."/>
            <person name="Choi I.G."/>
            <person name="Park H."/>
            <person name="Plett J.M."/>
            <person name="Magnuson J."/>
            <person name="Spatafora J.W."/>
            <person name="Nagy L.G."/>
            <person name="Henrissat B."/>
            <person name="Grigoriev I.V."/>
            <person name="Yang Z.L."/>
            <person name="Xu J."/>
            <person name="Martin F.M."/>
        </authorList>
    </citation>
    <scope>NUCLEOTIDE SEQUENCE</scope>
    <source>
        <strain evidence="1">ATCC 28755</strain>
    </source>
</reference>
<proteinExistence type="predicted"/>
<keyword evidence="2" id="KW-1185">Reference proteome</keyword>
<evidence type="ECO:0000313" key="1">
    <source>
        <dbReference type="EMBL" id="KAH7902877.1"/>
    </source>
</evidence>
<feature type="non-terminal residue" evidence="1">
    <location>
        <position position="1"/>
    </location>
</feature>
<comment type="caution">
    <text evidence="1">The sequence shown here is derived from an EMBL/GenBank/DDBJ whole genome shotgun (WGS) entry which is preliminary data.</text>
</comment>
<protein>
    <submittedName>
        <fullName evidence="1">Uncharacterized protein</fullName>
    </submittedName>
</protein>
<dbReference type="EMBL" id="MU269440">
    <property type="protein sequence ID" value="KAH7902877.1"/>
    <property type="molecule type" value="Genomic_DNA"/>
</dbReference>
<sequence length="115" mass="12932">VPNPKGTNQHKLCPPTDDERVADILRAYHRRNISDRKLISKLLRAEHKIVMSEATVARRKKKLGLNGSRLTTSALPESTKRQLVLDQLAKDPLNRRGPRLVKEAIAATSGQHLTR</sequence>
<organism evidence="1 2">
    <name type="scientific">Hygrophoropsis aurantiaca</name>
    <dbReference type="NCBI Taxonomy" id="72124"/>
    <lineage>
        <taxon>Eukaryota</taxon>
        <taxon>Fungi</taxon>
        <taxon>Dikarya</taxon>
        <taxon>Basidiomycota</taxon>
        <taxon>Agaricomycotina</taxon>
        <taxon>Agaricomycetes</taxon>
        <taxon>Agaricomycetidae</taxon>
        <taxon>Boletales</taxon>
        <taxon>Coniophorineae</taxon>
        <taxon>Hygrophoropsidaceae</taxon>
        <taxon>Hygrophoropsis</taxon>
    </lineage>
</organism>
<name>A0ACB7ZPX2_9AGAM</name>